<reference evidence="2 3" key="1">
    <citation type="submission" date="2009-02" db="EMBL/GenBank/DDBJ databases">
        <title>The Genome Sequence of Oxalobacter formigenes OXCC13.</title>
        <authorList>
            <consortium name="The Broad Institute Genome Sequencing Platform"/>
            <person name="Ward D."/>
            <person name="Young S.K."/>
            <person name="Kodira C.D."/>
            <person name="Zeng Q."/>
            <person name="Koehrsen M."/>
            <person name="Alvarado L."/>
            <person name="Berlin A."/>
            <person name="Borenstein D."/>
            <person name="Chen Z."/>
            <person name="Engels R."/>
            <person name="Freedman E."/>
            <person name="Gellesch M."/>
            <person name="Goldberg J."/>
            <person name="Griggs A."/>
            <person name="Gujja S."/>
            <person name="Heiman D."/>
            <person name="Hepburn T."/>
            <person name="Howarth C."/>
            <person name="Jen D."/>
            <person name="Larson L."/>
            <person name="Lewis B."/>
            <person name="Mehta T."/>
            <person name="Park D."/>
            <person name="Pearson M."/>
            <person name="Roberts A."/>
            <person name="Saif S."/>
            <person name="Shea T."/>
            <person name="Shenoy N."/>
            <person name="Sisk P."/>
            <person name="Stolte C."/>
            <person name="Sykes S."/>
            <person name="Walk T."/>
            <person name="White J."/>
            <person name="Yandava C."/>
            <person name="Allison M.J."/>
            <person name="Lander E."/>
            <person name="Nusbaum C."/>
            <person name="Galagan J."/>
            <person name="Birren B."/>
        </authorList>
    </citation>
    <scope>NUCLEOTIDE SEQUENCE [LARGE SCALE GENOMIC DNA]</scope>
    <source>
        <strain evidence="2 3">OXCC13</strain>
    </source>
</reference>
<dbReference type="EMBL" id="GG658170">
    <property type="protein sequence ID" value="EEO29496.1"/>
    <property type="molecule type" value="Genomic_DNA"/>
</dbReference>
<dbReference type="RefSeq" id="WP_005880026.1">
    <property type="nucleotide sequence ID" value="NZ_CP019430.1"/>
</dbReference>
<proteinExistence type="predicted"/>
<dbReference type="GeneID" id="77135562"/>
<dbReference type="AlphaFoldDB" id="C3X8H0"/>
<keyword evidence="3" id="KW-1185">Reference proteome</keyword>
<feature type="compositionally biased region" description="Basic and acidic residues" evidence="1">
    <location>
        <begin position="23"/>
        <end position="48"/>
    </location>
</feature>
<evidence type="ECO:0000313" key="3">
    <source>
        <dbReference type="Proteomes" id="UP000005089"/>
    </source>
</evidence>
<protein>
    <submittedName>
        <fullName evidence="2">Uncharacterized protein</fullName>
    </submittedName>
</protein>
<dbReference type="STRING" id="847.BRW83_1720"/>
<organism evidence="2 3">
    <name type="scientific">Oxalobacter formigenes OXCC13</name>
    <dbReference type="NCBI Taxonomy" id="556269"/>
    <lineage>
        <taxon>Bacteria</taxon>
        <taxon>Pseudomonadati</taxon>
        <taxon>Pseudomonadota</taxon>
        <taxon>Betaproteobacteria</taxon>
        <taxon>Burkholderiales</taxon>
        <taxon>Oxalobacteraceae</taxon>
        <taxon>Oxalobacter</taxon>
    </lineage>
</organism>
<sequence length="562" mass="63107">MSGIEDYFGAAGDMYSGSQDPEEQNRALKRETERRRREQEREQARILREQQSAQAELQKNLQKTPPQPVDIDNTKPASIVKTDPDDPYKGLDASRRNDMLMNRFSAGNDPKSPLGRTMEGLEKDDYIHGWKNRVGGMTQDQKDISFILNSRHDPVFRQWIELESQLRQKQQEGAQTLELRLDDKDNPSNAYRTLEYRPERDGVPSIQKAIQYGNAPVKVVKADDNFLSQIMSVNVPQDESMGRAYDYLNDNAIAPMEGNESWKNNPVGHPDSSYAEAERQAGKAVTGYVNKAMGSDSKIQGEDKNRIVGHPDESYGNAIGSVSENMGMNSTVTGKGREVVGHPNMSYWSNWNTEESRNKPLEIVTDGVKKGASDAQILFLSGSVVVGKTLYDLFGGDPTSLQKTQKWLDDCQLEAQKRKPLELKEIYVKGDPEKTMQNVTRYMYQELGNQLVKVPAYFFLGKLESIAQLTGVSTAVMTAQLHADFRKETGESHVGESVMYAVPLGLLSGMLWPIRDAIKFKGPKEAMDYVASMVSSVAVHKVRDVSKDMAVNRFTENNQRKD</sequence>
<feature type="compositionally biased region" description="Polar residues" evidence="1">
    <location>
        <begin position="52"/>
        <end position="64"/>
    </location>
</feature>
<gene>
    <name evidence="2" type="ORF">OFBG_00524</name>
</gene>
<accession>C3X8H0</accession>
<evidence type="ECO:0000313" key="2">
    <source>
        <dbReference type="EMBL" id="EEO29496.1"/>
    </source>
</evidence>
<evidence type="ECO:0000256" key="1">
    <source>
        <dbReference type="SAM" id="MobiDB-lite"/>
    </source>
</evidence>
<name>C3X8H0_OXAFO</name>
<feature type="compositionally biased region" description="Basic and acidic residues" evidence="1">
    <location>
        <begin position="82"/>
        <end position="97"/>
    </location>
</feature>
<dbReference type="Proteomes" id="UP000005089">
    <property type="component" value="Unassembled WGS sequence"/>
</dbReference>
<dbReference type="HOGENOM" id="CLU_484708_0_0_4"/>
<feature type="region of interest" description="Disordered" evidence="1">
    <location>
        <begin position="1"/>
        <end position="97"/>
    </location>
</feature>